<proteinExistence type="predicted"/>
<reference evidence="2" key="1">
    <citation type="submission" date="2023-06" db="EMBL/GenBank/DDBJ databases">
        <title>Draft Genome Sequences of Representative Paenibacillus Polymyxa, Bacillus cereus, Fictibacillus sp., and Brevibacillus agri Strains Isolated from Amazonian Dark Earth.</title>
        <authorList>
            <person name="Pellegrinetti T.A."/>
            <person name="Cunha I.C.M."/>
            <person name="Chaves M.G."/>
            <person name="Freitas A.S."/>
            <person name="Silva A.V.R."/>
            <person name="Tsai S.M."/>
            <person name="Mendes L.W."/>
        </authorList>
    </citation>
    <scope>NUCLEOTIDE SEQUENCE</scope>
    <source>
        <strain evidence="2">CENA-BCM004</strain>
    </source>
</reference>
<accession>A0ABT8E9G5</accession>
<dbReference type="InterPro" id="IPR048427">
    <property type="entry name" value="YpoC"/>
</dbReference>
<keyword evidence="3" id="KW-1185">Reference proteome</keyword>
<dbReference type="Pfam" id="PF21747">
    <property type="entry name" value="YpoC"/>
    <property type="match status" value="1"/>
</dbReference>
<dbReference type="Proteomes" id="UP001168694">
    <property type="component" value="Unassembled WGS sequence"/>
</dbReference>
<name>A0ABT8E9G5_9BACL</name>
<sequence>MLNIPEPMRHPLFFCEKEQQEEEGADVPFLEELLFYNGRESSPLENGRIDSKFEQWETKSQTIRAFFSERNRTEARKPMIFQLSCFLQALMWCNGEAAGNLLGWKEAVGKLAVKPVNSEERLAMVFSQPDHYQSFIQLNEMFLELKKKFASHRRRA</sequence>
<feature type="domain" description="YpoC-like" evidence="1">
    <location>
        <begin position="49"/>
        <end position="153"/>
    </location>
</feature>
<evidence type="ECO:0000313" key="2">
    <source>
        <dbReference type="EMBL" id="MDN4074527.1"/>
    </source>
</evidence>
<comment type="caution">
    <text evidence="2">The sequence shown here is derived from an EMBL/GenBank/DDBJ whole genome shotgun (WGS) entry which is preliminary data.</text>
</comment>
<protein>
    <recommendedName>
        <fullName evidence="1">YpoC-like domain-containing protein</fullName>
    </recommendedName>
</protein>
<evidence type="ECO:0000313" key="3">
    <source>
        <dbReference type="Proteomes" id="UP001168694"/>
    </source>
</evidence>
<evidence type="ECO:0000259" key="1">
    <source>
        <dbReference type="Pfam" id="PF21747"/>
    </source>
</evidence>
<gene>
    <name evidence="2" type="ORF">QYF49_16220</name>
</gene>
<dbReference type="EMBL" id="JAUHLN010000003">
    <property type="protein sequence ID" value="MDN4074527.1"/>
    <property type="molecule type" value="Genomic_DNA"/>
</dbReference>
<dbReference type="RefSeq" id="WP_290400652.1">
    <property type="nucleotide sequence ID" value="NZ_JAUHLN010000003.1"/>
</dbReference>
<organism evidence="2 3">
    <name type="scientific">Fictibacillus terranigra</name>
    <dbReference type="NCBI Taxonomy" id="3058424"/>
    <lineage>
        <taxon>Bacteria</taxon>
        <taxon>Bacillati</taxon>
        <taxon>Bacillota</taxon>
        <taxon>Bacilli</taxon>
        <taxon>Bacillales</taxon>
        <taxon>Fictibacillaceae</taxon>
        <taxon>Fictibacillus</taxon>
    </lineage>
</organism>